<dbReference type="InterPro" id="IPR059120">
    <property type="entry name" value="Cullin-like_AB"/>
</dbReference>
<dbReference type="Pfam" id="PF25773">
    <property type="entry name" value="TPR_ANAPC2"/>
    <property type="match status" value="1"/>
</dbReference>
<dbReference type="GO" id="GO:0031625">
    <property type="term" value="F:ubiquitin protein ligase binding"/>
    <property type="evidence" value="ECO:0007669"/>
    <property type="project" value="InterPro"/>
</dbReference>
<dbReference type="InterPro" id="IPR036317">
    <property type="entry name" value="Cullin_homology_sf"/>
</dbReference>
<dbReference type="InterPro" id="IPR057975">
    <property type="entry name" value="TPR_ANAPC2"/>
</dbReference>
<evidence type="ECO:0000256" key="1">
    <source>
        <dbReference type="PROSITE-ProRule" id="PRU00330"/>
    </source>
</evidence>
<evidence type="ECO:0000259" key="2">
    <source>
        <dbReference type="PROSITE" id="PS50069"/>
    </source>
</evidence>
<dbReference type="GO" id="GO:0006511">
    <property type="term" value="P:ubiquitin-dependent protein catabolic process"/>
    <property type="evidence" value="ECO:0007669"/>
    <property type="project" value="InterPro"/>
</dbReference>
<dbReference type="PANTHER" id="PTHR45957:SF1">
    <property type="entry name" value="ANAPHASE-PROMOTING COMPLEX SUBUNIT 2"/>
    <property type="match status" value="1"/>
</dbReference>
<evidence type="ECO:0000313" key="4">
    <source>
        <dbReference type="Proteomes" id="UP000726737"/>
    </source>
</evidence>
<dbReference type="AlphaFoldDB" id="A0A9P6U8C3"/>
<reference evidence="3" key="1">
    <citation type="journal article" date="2020" name="Fungal Divers.">
        <title>Resolving the Mortierellaceae phylogeny through synthesis of multi-gene phylogenetics and phylogenomics.</title>
        <authorList>
            <person name="Vandepol N."/>
            <person name="Liber J."/>
            <person name="Desiro A."/>
            <person name="Na H."/>
            <person name="Kennedy M."/>
            <person name="Barry K."/>
            <person name="Grigoriev I.V."/>
            <person name="Miller A.N."/>
            <person name="O'Donnell K."/>
            <person name="Stajich J.E."/>
            <person name="Bonito G."/>
        </authorList>
    </citation>
    <scope>NUCLEOTIDE SEQUENCE</scope>
    <source>
        <strain evidence="3">KOD948</strain>
    </source>
</reference>
<dbReference type="SMART" id="SM00182">
    <property type="entry name" value="CULLIN"/>
    <property type="match status" value="1"/>
</dbReference>
<proteinExistence type="inferred from homology"/>
<dbReference type="Pfam" id="PF26557">
    <property type="entry name" value="Cullin_AB"/>
    <property type="match status" value="1"/>
</dbReference>
<dbReference type="PROSITE" id="PS50069">
    <property type="entry name" value="CULLIN_2"/>
    <property type="match status" value="1"/>
</dbReference>
<dbReference type="OrthoDB" id="5581181at2759"/>
<dbReference type="Gene3D" id="1.20.1310.10">
    <property type="entry name" value="Cullin Repeats"/>
    <property type="match status" value="1"/>
</dbReference>
<evidence type="ECO:0000313" key="3">
    <source>
        <dbReference type="EMBL" id="KAG0263544.1"/>
    </source>
</evidence>
<dbReference type="GO" id="GO:0005680">
    <property type="term" value="C:anaphase-promoting complex"/>
    <property type="evidence" value="ECO:0007669"/>
    <property type="project" value="TreeGrafter"/>
</dbReference>
<accession>A0A9P6U8C3</accession>
<sequence length="742" mass="85106">MDLLMEDQWSKAVRDLTAAERSLSRTSESKKPIHSENNFADHLMRATTVFTREMDPDLKTNPRETLHSDALSKLVPLLNDIESQYQDHISSGLTNLETTEWVIPAFYKMIDAIHGRVKISRELAELFDEQVCAGGYEPSLEISSRFLAEFSAELASHLPRSFDAVAHLYFEATFRQYEASHPGITSPRLTMEESQWKTDPMVIDTESRLFQPDEQSENDEQGLRKNRRRVMQDGRFAMDLFVDDKDDELVEKIFHQSHAPGKAETLARSDEMQDYLDLCLKLEEIGFVSHMTHVVTRMLYTKVESKILDSFKKMWTTATLNNGKDWMSFVILPFLRLTLLPRKGREDPTGKKRFKMWASRLEFYFFKTFGDLRIGEFFDIIVECPSSAPAVSDLKACVEWTGQREQLKDAILTAMDKRLLHPGAETISIIEFYISTIKYLRILDPSGVMLDHTARAVNQYLRTREDTMRAIVSCIFNDTSDLLNNSTEGIQANVEVDDEGSDNEFWAPEPVNAGPDLSSARRRMADIISVLANIYDTNDKFIEEFQTILADRLTHATDYTIDREIRQLELLKLRFGDTDLHDCEVMLADVAESKRVNANIHSLHPDMTVSATVASRYYWPAIEDEPLELPEPFKELLNSYSSAFEASKPAQKLHIMASQGTVDLELELEDRTIQMQVEPTSAAIIYLFQEQDTWTLAAISAKLQLPEESLEPKMQFWIREGLLRETGRFQYLLIENVSSSTQ</sequence>
<gene>
    <name evidence="3" type="primary">ANAPC2</name>
    <name evidence="3" type="ORF">BG011_008608</name>
</gene>
<feature type="domain" description="Cullin family profile" evidence="2">
    <location>
        <begin position="528"/>
        <end position="718"/>
    </location>
</feature>
<organism evidence="3 4">
    <name type="scientific">Mortierella polycephala</name>
    <dbReference type="NCBI Taxonomy" id="41804"/>
    <lineage>
        <taxon>Eukaryota</taxon>
        <taxon>Fungi</taxon>
        <taxon>Fungi incertae sedis</taxon>
        <taxon>Mucoromycota</taxon>
        <taxon>Mortierellomycotina</taxon>
        <taxon>Mortierellomycetes</taxon>
        <taxon>Mortierellales</taxon>
        <taxon>Mortierellaceae</taxon>
        <taxon>Mortierella</taxon>
    </lineage>
</organism>
<protein>
    <submittedName>
        <fullName evidence="3">Anaphase-promoting complex subunit 2</fullName>
    </submittedName>
</protein>
<comment type="similarity">
    <text evidence="1">Belongs to the cullin family.</text>
</comment>
<comment type="caution">
    <text evidence="3">The sequence shown here is derived from an EMBL/GenBank/DDBJ whole genome shotgun (WGS) entry which is preliminary data.</text>
</comment>
<dbReference type="SUPFAM" id="SSF75632">
    <property type="entry name" value="Cullin homology domain"/>
    <property type="match status" value="1"/>
</dbReference>
<dbReference type="InterPro" id="IPR044554">
    <property type="entry name" value="ANAPC2"/>
</dbReference>
<name>A0A9P6U8C3_9FUNG</name>
<dbReference type="GO" id="GO:0070979">
    <property type="term" value="P:protein K11-linked ubiquitination"/>
    <property type="evidence" value="ECO:0007669"/>
    <property type="project" value="TreeGrafter"/>
</dbReference>
<dbReference type="PANTHER" id="PTHR45957">
    <property type="entry name" value="ANAPHASE-PROMOTING COMPLEX SUBUNIT 2"/>
    <property type="match status" value="1"/>
</dbReference>
<keyword evidence="4" id="KW-1185">Reference proteome</keyword>
<dbReference type="EMBL" id="JAAAJA010000072">
    <property type="protein sequence ID" value="KAG0263544.1"/>
    <property type="molecule type" value="Genomic_DNA"/>
</dbReference>
<dbReference type="InterPro" id="IPR016158">
    <property type="entry name" value="Cullin_homology"/>
</dbReference>
<dbReference type="Gene3D" id="3.30.230.130">
    <property type="entry name" value="Cullin, Chain C, Domain 2"/>
    <property type="match status" value="1"/>
</dbReference>
<dbReference type="Proteomes" id="UP000726737">
    <property type="component" value="Unassembled WGS sequence"/>
</dbReference>
<dbReference type="GO" id="GO:0007091">
    <property type="term" value="P:metaphase/anaphase transition of mitotic cell cycle"/>
    <property type="evidence" value="ECO:0007669"/>
    <property type="project" value="TreeGrafter"/>
</dbReference>